<evidence type="ECO:0000256" key="1">
    <source>
        <dbReference type="SAM" id="Coils"/>
    </source>
</evidence>
<feature type="region of interest" description="Disordered" evidence="2">
    <location>
        <begin position="712"/>
        <end position="757"/>
    </location>
</feature>
<dbReference type="OrthoDB" id="10255522at2759"/>
<accession>A0A8X6KT91</accession>
<evidence type="ECO:0000256" key="2">
    <source>
        <dbReference type="SAM" id="MobiDB-lite"/>
    </source>
</evidence>
<feature type="compositionally biased region" description="Basic and acidic residues" evidence="2">
    <location>
        <begin position="714"/>
        <end position="749"/>
    </location>
</feature>
<sequence length="975" mass="114453">MLKTFQLDEHFNSLEINIRSVPQLGKTSRQKVLTHVNHTKYKVKEVIESFFQKLSTLFGSDLPSLYLMERLDFLEEKYLAKNTQLAEEPSKLKEFVRQYFPEIAFSENWQELFSNEVKSFTERITSFQESLKTVATRWNFHYIPGLEHGWFETMEKKLQYSQALEKQLMDTNMKLNSIYEKMLSNLDYNTKMTALQNPTTLDQQFFDWVRNGVQQLRNDLDVARTQLVQAIESPSNYEVTEVVENLPAICGIDIDSELKQERDHLKVERDQLKEENDHLKTERNQLKDEKGQLMIENGLLKENRDIFWRETEILRNEKDALKVERDQCLKGSDRLKKKTNLLKVEGDEWKQRCTELEHELKQEKFRLVEQYNVFQKELEVVQKECKKLVDPFKIETFVMDVQKKYGLAEDIYKNIIEFLNHFNMTLATHHWPQEIISKFKQLECLKGKYETLLVNHDEMQNKYEKDLERIIETNTTQQNQIKQQLREREAELQDCRDKLLEPKSETLVEGGSCTPIKNKKFKRTTIANTEDNDEDWKTKYFELEKQLSQSTHDVSLVQMKCLFMAFFQLYFKLMYDFKWKKLPDPLGPELIKEVWEKLRRLTSLMQQTRDNEILNTLLGYVDAELRVILVAMDIQPNLSKRKLKTPRNSAPRKVAKTAHLLNPPEDDPPKADVPILEALENQPPLLEKLGTNLDNTLPLLEEMDIENPVLEGEPVLKDPPAADHVKLEDPPADDVKLEDPPADHVKLEDPPADPSELDPVALDPVALAGDDAVMVDNYEEPENDEKEEFYPNKTYARKMLNVDKYAVNHVGDQIYNPLSRQYATYLIEEAGVNHKVQFVPRNANGFFNFIKDHDGMILYPFNLTVNFPIFPQNQKGEYMYFRINNVDHYPRNANGTPIYVKNKEGREIPPFNEQNVPFYAKDASGKECYPKDAYGDEYYIWNVWTHVPATHNGEAYYAKNHLGEEMYPRRLPAKD</sequence>
<feature type="coiled-coil region" evidence="1">
    <location>
        <begin position="213"/>
        <end position="296"/>
    </location>
</feature>
<evidence type="ECO:0000313" key="4">
    <source>
        <dbReference type="Proteomes" id="UP000887116"/>
    </source>
</evidence>
<comment type="caution">
    <text evidence="3">The sequence shown here is derived from an EMBL/GenBank/DDBJ whole genome shotgun (WGS) entry which is preliminary data.</text>
</comment>
<evidence type="ECO:0000313" key="3">
    <source>
        <dbReference type="EMBL" id="GFQ81558.1"/>
    </source>
</evidence>
<keyword evidence="1" id="KW-0175">Coiled coil</keyword>
<name>A0A8X6KT91_TRICU</name>
<proteinExistence type="predicted"/>
<keyword evidence="4" id="KW-1185">Reference proteome</keyword>
<dbReference type="Proteomes" id="UP000887116">
    <property type="component" value="Unassembled WGS sequence"/>
</dbReference>
<organism evidence="3 4">
    <name type="scientific">Trichonephila clavata</name>
    <name type="common">Joro spider</name>
    <name type="synonym">Nephila clavata</name>
    <dbReference type="NCBI Taxonomy" id="2740835"/>
    <lineage>
        <taxon>Eukaryota</taxon>
        <taxon>Metazoa</taxon>
        <taxon>Ecdysozoa</taxon>
        <taxon>Arthropoda</taxon>
        <taxon>Chelicerata</taxon>
        <taxon>Arachnida</taxon>
        <taxon>Araneae</taxon>
        <taxon>Araneomorphae</taxon>
        <taxon>Entelegynae</taxon>
        <taxon>Araneoidea</taxon>
        <taxon>Nephilidae</taxon>
        <taxon>Trichonephila</taxon>
    </lineage>
</organism>
<protein>
    <submittedName>
        <fullName evidence="3">Uncharacterized protein</fullName>
    </submittedName>
</protein>
<dbReference type="AlphaFoldDB" id="A0A8X6KT91"/>
<reference evidence="3" key="1">
    <citation type="submission" date="2020-07" db="EMBL/GenBank/DDBJ databases">
        <title>Multicomponent nature underlies the extraordinary mechanical properties of spider dragline silk.</title>
        <authorList>
            <person name="Kono N."/>
            <person name="Nakamura H."/>
            <person name="Mori M."/>
            <person name="Yoshida Y."/>
            <person name="Ohtoshi R."/>
            <person name="Malay A.D."/>
            <person name="Moran D.A.P."/>
            <person name="Tomita M."/>
            <person name="Numata K."/>
            <person name="Arakawa K."/>
        </authorList>
    </citation>
    <scope>NUCLEOTIDE SEQUENCE</scope>
</reference>
<feature type="coiled-coil region" evidence="1">
    <location>
        <begin position="442"/>
        <end position="498"/>
    </location>
</feature>
<dbReference type="EMBL" id="BMAO01002551">
    <property type="protein sequence ID" value="GFQ81558.1"/>
    <property type="molecule type" value="Genomic_DNA"/>
</dbReference>
<gene>
    <name evidence="3" type="ORF">TNCT_424491</name>
</gene>
<feature type="region of interest" description="Disordered" evidence="2">
    <location>
        <begin position="642"/>
        <end position="672"/>
    </location>
</feature>